<dbReference type="PANTHER" id="PTHR24093">
    <property type="entry name" value="CATION TRANSPORTING ATPASE"/>
    <property type="match status" value="1"/>
</dbReference>
<dbReference type="Proteomes" id="UP000027616">
    <property type="component" value="Chromosome I"/>
</dbReference>
<feature type="transmembrane region" description="Helical" evidence="11">
    <location>
        <begin position="347"/>
        <end position="373"/>
    </location>
</feature>
<evidence type="ECO:0000256" key="9">
    <source>
        <dbReference type="ARBA" id="ARBA00023136"/>
    </source>
</evidence>
<dbReference type="PROSITE" id="PS00154">
    <property type="entry name" value="ATPASE_E1_E2"/>
    <property type="match status" value="1"/>
</dbReference>
<dbReference type="EMBL" id="HG934468">
    <property type="protein sequence ID" value="CDN32813.1"/>
    <property type="molecule type" value="Genomic_DNA"/>
</dbReference>
<dbReference type="KEGG" id="rbc:BN938_2744"/>
<evidence type="ECO:0000256" key="1">
    <source>
        <dbReference type="ARBA" id="ARBA00004127"/>
    </source>
</evidence>
<evidence type="ECO:0000256" key="4">
    <source>
        <dbReference type="ARBA" id="ARBA00022741"/>
    </source>
</evidence>
<name>A0A060RE58_9BACT</name>
<dbReference type="SUPFAM" id="SSF81660">
    <property type="entry name" value="Metal cation-transporting ATPase, ATP-binding domain N"/>
    <property type="match status" value="1"/>
</dbReference>
<dbReference type="Gene3D" id="2.70.150.10">
    <property type="entry name" value="Calcium-transporting ATPase, cytoplasmic transduction domain A"/>
    <property type="match status" value="1"/>
</dbReference>
<keyword evidence="7" id="KW-1278">Translocase</keyword>
<dbReference type="InterPro" id="IPR023214">
    <property type="entry name" value="HAD_sf"/>
</dbReference>
<dbReference type="Pfam" id="PF00122">
    <property type="entry name" value="E1-E2_ATPase"/>
    <property type="match status" value="1"/>
</dbReference>
<dbReference type="SUPFAM" id="SSF56784">
    <property type="entry name" value="HAD-like"/>
    <property type="match status" value="1"/>
</dbReference>
<gene>
    <name evidence="13" type="ORF">BN938_2744</name>
</gene>
<keyword evidence="6" id="KW-0460">Magnesium</keyword>
<evidence type="ECO:0000256" key="7">
    <source>
        <dbReference type="ARBA" id="ARBA00022967"/>
    </source>
</evidence>
<dbReference type="SFLD" id="SFLDS00003">
    <property type="entry name" value="Haloacid_Dehalogenase"/>
    <property type="match status" value="1"/>
</dbReference>
<dbReference type="GO" id="GO:0016887">
    <property type="term" value="F:ATP hydrolysis activity"/>
    <property type="evidence" value="ECO:0007669"/>
    <property type="project" value="InterPro"/>
</dbReference>
<comment type="subcellular location">
    <subcellularLocation>
        <location evidence="1">Endomembrane system</location>
        <topology evidence="1">Multi-pass membrane protein</topology>
    </subcellularLocation>
</comment>
<dbReference type="eggNOG" id="COG0474">
    <property type="taxonomic scope" value="Bacteria"/>
</dbReference>
<dbReference type="GO" id="GO:0005524">
    <property type="term" value="F:ATP binding"/>
    <property type="evidence" value="ECO:0007669"/>
    <property type="project" value="UniProtKB-KW"/>
</dbReference>
<keyword evidence="4" id="KW-0547">Nucleotide-binding</keyword>
<keyword evidence="8 11" id="KW-1133">Transmembrane helix</keyword>
<proteinExistence type="predicted"/>
<dbReference type="InterPro" id="IPR008250">
    <property type="entry name" value="ATPase_P-typ_transduc_dom_A_sf"/>
</dbReference>
<dbReference type="Pfam" id="PF00702">
    <property type="entry name" value="Hydrolase"/>
    <property type="match status" value="1"/>
</dbReference>
<evidence type="ECO:0000313" key="14">
    <source>
        <dbReference type="Proteomes" id="UP000027616"/>
    </source>
</evidence>
<feature type="transmembrane region" description="Helical" evidence="11">
    <location>
        <begin position="855"/>
        <end position="876"/>
    </location>
</feature>
<dbReference type="InterPro" id="IPR006068">
    <property type="entry name" value="ATPase_P-typ_cation-transptr_C"/>
</dbReference>
<organism evidence="13 14">
    <name type="scientific">Mucinivorans hirudinis</name>
    <dbReference type="NCBI Taxonomy" id="1433126"/>
    <lineage>
        <taxon>Bacteria</taxon>
        <taxon>Pseudomonadati</taxon>
        <taxon>Bacteroidota</taxon>
        <taxon>Bacteroidia</taxon>
        <taxon>Bacteroidales</taxon>
        <taxon>Rikenellaceae</taxon>
        <taxon>Mucinivorans</taxon>
    </lineage>
</organism>
<dbReference type="SMART" id="SM00831">
    <property type="entry name" value="Cation_ATPase_N"/>
    <property type="match status" value="1"/>
</dbReference>
<evidence type="ECO:0000256" key="10">
    <source>
        <dbReference type="SAM" id="MobiDB-lite"/>
    </source>
</evidence>
<keyword evidence="14" id="KW-1185">Reference proteome</keyword>
<dbReference type="HOGENOM" id="CLU_002360_9_0_10"/>
<evidence type="ECO:0000256" key="5">
    <source>
        <dbReference type="ARBA" id="ARBA00022840"/>
    </source>
</evidence>
<accession>A0A060RE58</accession>
<dbReference type="NCBIfam" id="TIGR01494">
    <property type="entry name" value="ATPase_P-type"/>
    <property type="match status" value="3"/>
</dbReference>
<feature type="transmembrane region" description="Helical" evidence="11">
    <location>
        <begin position="65"/>
        <end position="84"/>
    </location>
</feature>
<dbReference type="InterPro" id="IPR059000">
    <property type="entry name" value="ATPase_P-type_domA"/>
</dbReference>
<dbReference type="PRINTS" id="PR00119">
    <property type="entry name" value="CATATPASE"/>
</dbReference>
<dbReference type="SUPFAM" id="SSF81653">
    <property type="entry name" value="Calcium ATPase, transduction domain A"/>
    <property type="match status" value="1"/>
</dbReference>
<evidence type="ECO:0000313" key="13">
    <source>
        <dbReference type="EMBL" id="CDN32813.1"/>
    </source>
</evidence>
<sequence>MRGLTSNQVEESREKHGDNSLTPPKRESLLKLFFEKFSDPVIKILLIAAFLSLGISFVHNEFYETIGIFFAIFLATGVGFWFEVDANRKFDILNKINDDNSVKVYRDGALTEVGKKELVVGDVIILETGEEIPADCQLIESVQLSANESCLTGEPSIRKTHIKEDFKEDATYPSNVLLRGTTIIEGNALAEVVRVGDATEFGKVAQQATAKNEEQTPLTKQLERLAKLISVVGFTLAALTFSALFVKDIILGRLGNLGQVGLASAVIFGVFISLAKIWIPIVYDGLALAGRDKKIPDAFAKRGWMHWFLLGVMSFIAIAFLGFPFGVNMFEAEHWISIDEAGHILSYFMIAVTLIVVAVPEGLPMSVTLSLALSMRKMLKNNNLVRKMHACETMGATTVICTDKTGTLTKNQMSVNDFVLYDDDKELLYRAISVNTTANLDASRKPLGNPTEGALLLWLENQNVDYKVLRTAIKEQIPFSSKAKMMITRVGDYIFIKGAPEYVLAKCEVENRTQVDAKLLDYQNRAMRTLAFAYKIGGDTNDLSGLKLQAIAAISDPVREDVPAAVRDCQNAGIAIKIVTGDTPATAREIGRQIGLWQPEDSVINEITGLEWEALTDEEAYERAYYLKIMSRARPTDKQRLVQMLQKRGEVVAVTGDGTNDAPALNFANVGLSMGTGTSVAKEASDITLMDDSFASIATAVMWGRSVYLNIQRFVLFQLTINVVALTIVFFGSLLGFELPLTVTQMLWVNLIMDTFAAGALASLPPDKKVMAKKPRGVNEFIITSKMRGSILATGFLFVAALLGILFWFSHDAEGLTRYDLSMFFTIFVMLQFWNLFNAKAFISGHSAFHKIGSCSGFLLVALLILVGQILIVSFGGDVFRVTPILLIDWVIIIAATSVVLLWGEVKRRLAR</sequence>
<keyword evidence="9 11" id="KW-0472">Membrane</keyword>
<dbReference type="InterPro" id="IPR001757">
    <property type="entry name" value="P_typ_ATPase"/>
</dbReference>
<dbReference type="FunFam" id="3.40.50.1000:FF:000129">
    <property type="entry name" value="Calcium-translocating P-type ATPase PMCA-type"/>
    <property type="match status" value="1"/>
</dbReference>
<feature type="transmembrane region" description="Helical" evidence="11">
    <location>
        <begin position="821"/>
        <end position="843"/>
    </location>
</feature>
<dbReference type="InterPro" id="IPR036412">
    <property type="entry name" value="HAD-like_sf"/>
</dbReference>
<feature type="transmembrane region" description="Helical" evidence="11">
    <location>
        <begin position="882"/>
        <end position="903"/>
    </location>
</feature>
<dbReference type="GO" id="GO:0005388">
    <property type="term" value="F:P-type calcium transporter activity"/>
    <property type="evidence" value="ECO:0007669"/>
    <property type="project" value="TreeGrafter"/>
</dbReference>
<keyword evidence="2 11" id="KW-0812">Transmembrane</keyword>
<feature type="transmembrane region" description="Helical" evidence="11">
    <location>
        <begin position="787"/>
        <end position="809"/>
    </location>
</feature>
<dbReference type="OrthoDB" id="1521937at2"/>
<feature type="transmembrane region" description="Helical" evidence="11">
    <location>
        <begin position="41"/>
        <end position="59"/>
    </location>
</feature>
<dbReference type="InterPro" id="IPR044492">
    <property type="entry name" value="P_typ_ATPase_HD_dom"/>
</dbReference>
<dbReference type="AlphaFoldDB" id="A0A060RE58"/>
<feature type="compositionally biased region" description="Basic and acidic residues" evidence="10">
    <location>
        <begin position="10"/>
        <end position="22"/>
    </location>
</feature>
<dbReference type="Gene3D" id="3.40.50.1000">
    <property type="entry name" value="HAD superfamily/HAD-like"/>
    <property type="match status" value="1"/>
</dbReference>
<dbReference type="GO" id="GO:0005886">
    <property type="term" value="C:plasma membrane"/>
    <property type="evidence" value="ECO:0007669"/>
    <property type="project" value="TreeGrafter"/>
</dbReference>
<dbReference type="Pfam" id="PF00690">
    <property type="entry name" value="Cation_ATPase_N"/>
    <property type="match status" value="1"/>
</dbReference>
<dbReference type="GO" id="GO:0012505">
    <property type="term" value="C:endomembrane system"/>
    <property type="evidence" value="ECO:0007669"/>
    <property type="project" value="UniProtKB-SubCell"/>
</dbReference>
<keyword evidence="3" id="KW-0479">Metal-binding</keyword>
<dbReference type="STRING" id="1433126.BN938_2744"/>
<evidence type="ECO:0000256" key="3">
    <source>
        <dbReference type="ARBA" id="ARBA00022723"/>
    </source>
</evidence>
<dbReference type="InterPro" id="IPR018303">
    <property type="entry name" value="ATPase_P-typ_P_site"/>
</dbReference>
<feature type="transmembrane region" description="Helical" evidence="11">
    <location>
        <begin position="747"/>
        <end position="766"/>
    </location>
</feature>
<dbReference type="InterPro" id="IPR023298">
    <property type="entry name" value="ATPase_P-typ_TM_dom_sf"/>
</dbReference>
<feature type="transmembrane region" description="Helical" evidence="11">
    <location>
        <begin position="304"/>
        <end position="327"/>
    </location>
</feature>
<dbReference type="InterPro" id="IPR023299">
    <property type="entry name" value="ATPase_P-typ_cyto_dom_N"/>
</dbReference>
<evidence type="ECO:0000256" key="11">
    <source>
        <dbReference type="SAM" id="Phobius"/>
    </source>
</evidence>
<dbReference type="Pfam" id="PF00689">
    <property type="entry name" value="Cation_ATPase_C"/>
    <property type="match status" value="1"/>
</dbReference>
<protein>
    <submittedName>
        <fullName evidence="13">Calcium-transporting ATPase</fullName>
    </submittedName>
</protein>
<feature type="domain" description="Cation-transporting P-type ATPase N-terminal" evidence="12">
    <location>
        <begin position="2"/>
        <end position="57"/>
    </location>
</feature>
<feature type="transmembrane region" description="Helical" evidence="11">
    <location>
        <begin position="262"/>
        <end position="283"/>
    </location>
</feature>
<dbReference type="PRINTS" id="PR00120">
    <property type="entry name" value="HATPASE"/>
</dbReference>
<dbReference type="PATRIC" id="fig|1433126.3.peg.2717"/>
<dbReference type="GO" id="GO:0046872">
    <property type="term" value="F:metal ion binding"/>
    <property type="evidence" value="ECO:0007669"/>
    <property type="project" value="UniProtKB-KW"/>
</dbReference>
<evidence type="ECO:0000256" key="6">
    <source>
        <dbReference type="ARBA" id="ARBA00022842"/>
    </source>
</evidence>
<evidence type="ECO:0000259" key="12">
    <source>
        <dbReference type="SMART" id="SM00831"/>
    </source>
</evidence>
<dbReference type="Gene3D" id="3.40.1110.10">
    <property type="entry name" value="Calcium-transporting ATPase, cytoplasmic domain N"/>
    <property type="match status" value="1"/>
</dbReference>
<dbReference type="SUPFAM" id="SSF81665">
    <property type="entry name" value="Calcium ATPase, transmembrane domain M"/>
    <property type="match status" value="2"/>
</dbReference>
<dbReference type="PANTHER" id="PTHR24093:SF369">
    <property type="entry name" value="CALCIUM-TRANSPORTING ATPASE"/>
    <property type="match status" value="1"/>
</dbReference>
<evidence type="ECO:0000256" key="8">
    <source>
        <dbReference type="ARBA" id="ARBA00022989"/>
    </source>
</evidence>
<keyword evidence="5" id="KW-0067">ATP-binding</keyword>
<feature type="region of interest" description="Disordered" evidence="10">
    <location>
        <begin position="1"/>
        <end position="22"/>
    </location>
</feature>
<dbReference type="Gene3D" id="1.20.1110.10">
    <property type="entry name" value="Calcium-transporting ATPase, transmembrane domain"/>
    <property type="match status" value="3"/>
</dbReference>
<evidence type="ECO:0000256" key="2">
    <source>
        <dbReference type="ARBA" id="ARBA00022692"/>
    </source>
</evidence>
<feature type="transmembrane region" description="Helical" evidence="11">
    <location>
        <begin position="714"/>
        <end position="735"/>
    </location>
</feature>
<dbReference type="InterPro" id="IPR004014">
    <property type="entry name" value="ATPase_P-typ_cation-transptr_N"/>
</dbReference>
<dbReference type="SFLD" id="SFLDG00002">
    <property type="entry name" value="C1.7:_P-type_atpase_like"/>
    <property type="match status" value="1"/>
</dbReference>
<reference evidence="13 14" key="1">
    <citation type="journal article" date="2015" name="Genome Announc.">
        <title>Complete Genome Sequence of the Novel Leech Symbiont Mucinivorans hirudinis M3T.</title>
        <authorList>
            <person name="Nelson M.C."/>
            <person name="Bomar L."/>
            <person name="Graf J."/>
        </authorList>
    </citation>
    <scope>NUCLEOTIDE SEQUENCE [LARGE SCALE GENOMIC DNA]</scope>
    <source>
        <strain evidence="14">M3</strain>
    </source>
</reference>
<dbReference type="SFLD" id="SFLDF00027">
    <property type="entry name" value="p-type_atpase"/>
    <property type="match status" value="1"/>
</dbReference>
<feature type="transmembrane region" description="Helical" evidence="11">
    <location>
        <begin position="228"/>
        <end position="250"/>
    </location>
</feature>